<dbReference type="EMBL" id="CP014168">
    <property type="protein sequence ID" value="AOH86509.1"/>
    <property type="molecule type" value="Genomic_DNA"/>
</dbReference>
<dbReference type="Pfam" id="PF00378">
    <property type="entry name" value="ECH_1"/>
    <property type="match status" value="1"/>
</dbReference>
<dbReference type="STRING" id="1560345.AWL63_04285"/>
<dbReference type="Gene3D" id="3.90.226.10">
    <property type="entry name" value="2-enoyl-CoA Hydratase, Chain A, domain 1"/>
    <property type="match status" value="1"/>
</dbReference>
<dbReference type="PANTHER" id="PTHR11941:SF54">
    <property type="entry name" value="ENOYL-COA HYDRATASE, MITOCHONDRIAL"/>
    <property type="match status" value="1"/>
</dbReference>
<gene>
    <name evidence="3" type="ORF">AWL63_04285</name>
</gene>
<evidence type="ECO:0000256" key="2">
    <source>
        <dbReference type="ARBA" id="ARBA00023239"/>
    </source>
</evidence>
<evidence type="ECO:0000313" key="4">
    <source>
        <dbReference type="Proteomes" id="UP000094256"/>
    </source>
</evidence>
<reference evidence="3 4" key="1">
    <citation type="submission" date="2016-01" db="EMBL/GenBank/DDBJ databases">
        <title>Complete genome and mega plasmid sequence of Sphingomonas panacis DCY99 elicits systemic resistance in rice to Xanthomonas oryzae.</title>
        <authorList>
            <person name="Kim Y.J."/>
            <person name="Yang D.C."/>
            <person name="Sing P."/>
        </authorList>
    </citation>
    <scope>NUCLEOTIDE SEQUENCE [LARGE SCALE GENOMIC DNA]</scope>
    <source>
        <strain evidence="3 4">DCY99</strain>
    </source>
</reference>
<comment type="similarity">
    <text evidence="1">Belongs to the enoyl-CoA hydratase/isomerase family.</text>
</comment>
<keyword evidence="4" id="KW-1185">Reference proteome</keyword>
<dbReference type="KEGG" id="span:AWL63_04285"/>
<evidence type="ECO:0000256" key="1">
    <source>
        <dbReference type="ARBA" id="ARBA00005254"/>
    </source>
</evidence>
<dbReference type="PANTHER" id="PTHR11941">
    <property type="entry name" value="ENOYL-COA HYDRATASE-RELATED"/>
    <property type="match status" value="1"/>
</dbReference>
<dbReference type="SUPFAM" id="SSF52096">
    <property type="entry name" value="ClpP/crotonase"/>
    <property type="match status" value="1"/>
</dbReference>
<evidence type="ECO:0000313" key="3">
    <source>
        <dbReference type="EMBL" id="AOH86509.1"/>
    </source>
</evidence>
<keyword evidence="2" id="KW-0456">Lyase</keyword>
<dbReference type="NCBIfam" id="NF005073">
    <property type="entry name" value="PRK06495.1"/>
    <property type="match status" value="1"/>
</dbReference>
<dbReference type="GO" id="GO:0016829">
    <property type="term" value="F:lyase activity"/>
    <property type="evidence" value="ECO:0007669"/>
    <property type="project" value="UniProtKB-KW"/>
</dbReference>
<dbReference type="AlphaFoldDB" id="A0A1B3ZGG5"/>
<dbReference type="Proteomes" id="UP000094256">
    <property type="component" value="Chromosome"/>
</dbReference>
<dbReference type="InterPro" id="IPR029045">
    <property type="entry name" value="ClpP/crotonase-like_dom_sf"/>
</dbReference>
<sequence length="262" mass="28707">MRGSEEDRDKMIKLEVADYIAVVTLDNPPVNAQSMEMIHGLADAFDQINDREDVRVAVLTGEGKCFSAGADLKNRQDTSAPGATWKRNRAVRESSYAIIECNKPVIASVNGPALGGGLGLVASCDIIVASENAVFGLPEVDVGLMGGGKHAARILPHSMVRRMMLTGWRAPAAELYRRGIIEACLPSEELMPWVMDMAKTIASKSPMATRLAKDSMRTIENMTLRDGYRYEQNNTFALSKTEDSKEAIAAFKEKRQPVFKGR</sequence>
<dbReference type="CDD" id="cd06558">
    <property type="entry name" value="crotonase-like"/>
    <property type="match status" value="1"/>
</dbReference>
<accession>A0A1B3ZGG5</accession>
<proteinExistence type="inferred from homology"/>
<dbReference type="Gene3D" id="1.10.12.10">
    <property type="entry name" value="Lyase 2-enoyl-coa Hydratase, Chain A, domain 2"/>
    <property type="match status" value="1"/>
</dbReference>
<dbReference type="InterPro" id="IPR014748">
    <property type="entry name" value="Enoyl-CoA_hydra_C"/>
</dbReference>
<protein>
    <submittedName>
        <fullName evidence="3">Enoyl-CoA hydratase</fullName>
    </submittedName>
</protein>
<organism evidence="3 4">
    <name type="scientific">Sphingomonas panacis</name>
    <dbReference type="NCBI Taxonomy" id="1560345"/>
    <lineage>
        <taxon>Bacteria</taxon>
        <taxon>Pseudomonadati</taxon>
        <taxon>Pseudomonadota</taxon>
        <taxon>Alphaproteobacteria</taxon>
        <taxon>Sphingomonadales</taxon>
        <taxon>Sphingomonadaceae</taxon>
        <taxon>Sphingomonas</taxon>
    </lineage>
</organism>
<name>A0A1B3ZGG5_9SPHN</name>
<dbReference type="InterPro" id="IPR001753">
    <property type="entry name" value="Enoyl-CoA_hydra/iso"/>
</dbReference>
<dbReference type="GO" id="GO:0006635">
    <property type="term" value="P:fatty acid beta-oxidation"/>
    <property type="evidence" value="ECO:0007669"/>
    <property type="project" value="TreeGrafter"/>
</dbReference>